<gene>
    <name evidence="3" type="ORF">LTR84_009888</name>
</gene>
<comment type="caution">
    <text evidence="3">The sequence shown here is derived from an EMBL/GenBank/DDBJ whole genome shotgun (WGS) entry which is preliminary data.</text>
</comment>
<dbReference type="AlphaFoldDB" id="A0AAV9NKP5"/>
<dbReference type="PROSITE" id="PS51819">
    <property type="entry name" value="VOC"/>
    <property type="match status" value="1"/>
</dbReference>
<dbReference type="SUPFAM" id="SSF54593">
    <property type="entry name" value="Glyoxalase/Bleomycin resistance protein/Dihydroxybiphenyl dioxygenase"/>
    <property type="match status" value="1"/>
</dbReference>
<dbReference type="Pfam" id="PF00903">
    <property type="entry name" value="Glyoxalase"/>
    <property type="match status" value="1"/>
</dbReference>
<name>A0AAV9NKP5_9EURO</name>
<dbReference type="RefSeq" id="XP_064709825.1">
    <property type="nucleotide sequence ID" value="XM_064853426.1"/>
</dbReference>
<dbReference type="Gene3D" id="3.10.180.10">
    <property type="entry name" value="2,3-Dihydroxybiphenyl 1,2-Dioxygenase, domain 1"/>
    <property type="match status" value="1"/>
</dbReference>
<evidence type="ECO:0000259" key="2">
    <source>
        <dbReference type="PROSITE" id="PS51819"/>
    </source>
</evidence>
<keyword evidence="4" id="KW-1185">Reference proteome</keyword>
<feature type="region of interest" description="Disordered" evidence="1">
    <location>
        <begin position="1"/>
        <end position="27"/>
    </location>
</feature>
<reference evidence="3 4" key="1">
    <citation type="submission" date="2023-08" db="EMBL/GenBank/DDBJ databases">
        <title>Black Yeasts Isolated from many extreme environments.</title>
        <authorList>
            <person name="Coleine C."/>
            <person name="Stajich J.E."/>
            <person name="Selbmann L."/>
        </authorList>
    </citation>
    <scope>NUCLEOTIDE SEQUENCE [LARGE SCALE GENOMIC DNA]</scope>
    <source>
        <strain evidence="3 4">CCFEE 5792</strain>
    </source>
</reference>
<proteinExistence type="predicted"/>
<evidence type="ECO:0000256" key="1">
    <source>
        <dbReference type="SAM" id="MobiDB-lite"/>
    </source>
</evidence>
<sequence length="177" mass="20112">MATTTTSPAVATTSSTTTADTQRPPSFKGIDHLKLPVHSLKRTLEFYTTVFPFVHAPHWDHFTPDHKLFAQMFVYEPLGLIVEARYNPAQADAQRGWDPITWGVGTRKDLEEWTAWFVKHGVVHSPIFTGIKGWVMGCEDPDGRIVRLYVQDEEHEWTDHPSRDEKWLGTVVADPAT</sequence>
<dbReference type="InterPro" id="IPR037523">
    <property type="entry name" value="VOC_core"/>
</dbReference>
<protein>
    <recommendedName>
        <fullName evidence="2">VOC domain-containing protein</fullName>
    </recommendedName>
</protein>
<organism evidence="3 4">
    <name type="scientific">Exophiala bonariae</name>
    <dbReference type="NCBI Taxonomy" id="1690606"/>
    <lineage>
        <taxon>Eukaryota</taxon>
        <taxon>Fungi</taxon>
        <taxon>Dikarya</taxon>
        <taxon>Ascomycota</taxon>
        <taxon>Pezizomycotina</taxon>
        <taxon>Eurotiomycetes</taxon>
        <taxon>Chaetothyriomycetidae</taxon>
        <taxon>Chaetothyriales</taxon>
        <taxon>Herpotrichiellaceae</taxon>
        <taxon>Exophiala</taxon>
    </lineage>
</organism>
<dbReference type="InterPro" id="IPR029068">
    <property type="entry name" value="Glyas_Bleomycin-R_OHBP_Dase"/>
</dbReference>
<dbReference type="Proteomes" id="UP001358417">
    <property type="component" value="Unassembled WGS sequence"/>
</dbReference>
<accession>A0AAV9NKP5</accession>
<evidence type="ECO:0000313" key="4">
    <source>
        <dbReference type="Proteomes" id="UP001358417"/>
    </source>
</evidence>
<feature type="domain" description="VOC" evidence="2">
    <location>
        <begin position="29"/>
        <end position="151"/>
    </location>
</feature>
<evidence type="ECO:0000313" key="3">
    <source>
        <dbReference type="EMBL" id="KAK5060004.1"/>
    </source>
</evidence>
<feature type="compositionally biased region" description="Low complexity" evidence="1">
    <location>
        <begin position="1"/>
        <end position="21"/>
    </location>
</feature>
<dbReference type="EMBL" id="JAVRRD010000004">
    <property type="protein sequence ID" value="KAK5060004.1"/>
    <property type="molecule type" value="Genomic_DNA"/>
</dbReference>
<dbReference type="GeneID" id="89978046"/>
<dbReference type="InterPro" id="IPR004360">
    <property type="entry name" value="Glyas_Fos-R_dOase_dom"/>
</dbReference>
<dbReference type="CDD" id="cd06587">
    <property type="entry name" value="VOC"/>
    <property type="match status" value="1"/>
</dbReference>